<comment type="caution">
    <text evidence="1">The sequence shown here is derived from an EMBL/GenBank/DDBJ whole genome shotgun (WGS) entry which is preliminary data.</text>
</comment>
<evidence type="ECO:0000313" key="1">
    <source>
        <dbReference type="EMBL" id="KAK0156262.1"/>
    </source>
</evidence>
<proteinExistence type="predicted"/>
<dbReference type="EMBL" id="JAOPHQ010000018">
    <property type="protein sequence ID" value="KAK0156262.1"/>
    <property type="molecule type" value="Genomic_DNA"/>
</dbReference>
<evidence type="ECO:0000313" key="2">
    <source>
        <dbReference type="Proteomes" id="UP001174136"/>
    </source>
</evidence>
<name>A0AA47PDX6_MERPO</name>
<gene>
    <name evidence="1" type="ORF">N1851_000459</name>
</gene>
<sequence length="72" mass="7584">MTLGTVPDTGTGTGIGTGTGSSGDFCSCCGAKIVPYFSHDAVVSQNQINQLCTGKLYTVEVPFVFLWAFKEE</sequence>
<dbReference type="Proteomes" id="UP001174136">
    <property type="component" value="Unassembled WGS sequence"/>
</dbReference>
<protein>
    <submittedName>
        <fullName evidence="1">Uncharacterized protein</fullName>
    </submittedName>
</protein>
<keyword evidence="2" id="KW-1185">Reference proteome</keyword>
<reference evidence="1" key="1">
    <citation type="journal article" date="2023" name="Front. Mar. Sci.">
        <title>A new Merluccius polli reference genome to investigate the effects of global change in West African waters.</title>
        <authorList>
            <person name="Mateo J.L."/>
            <person name="Blanco-Fernandez C."/>
            <person name="Garcia-Vazquez E."/>
            <person name="Machado-Schiaffino G."/>
        </authorList>
    </citation>
    <scope>NUCLEOTIDE SEQUENCE</scope>
    <source>
        <strain evidence="1">C29</strain>
        <tissue evidence="1">Fin</tissue>
    </source>
</reference>
<organism evidence="1 2">
    <name type="scientific">Merluccius polli</name>
    <name type="common">Benguela hake</name>
    <name type="synonym">Merluccius cadenati</name>
    <dbReference type="NCBI Taxonomy" id="89951"/>
    <lineage>
        <taxon>Eukaryota</taxon>
        <taxon>Metazoa</taxon>
        <taxon>Chordata</taxon>
        <taxon>Craniata</taxon>
        <taxon>Vertebrata</taxon>
        <taxon>Euteleostomi</taxon>
        <taxon>Actinopterygii</taxon>
        <taxon>Neopterygii</taxon>
        <taxon>Teleostei</taxon>
        <taxon>Neoteleostei</taxon>
        <taxon>Acanthomorphata</taxon>
        <taxon>Zeiogadaria</taxon>
        <taxon>Gadariae</taxon>
        <taxon>Gadiformes</taxon>
        <taxon>Gadoidei</taxon>
        <taxon>Merlucciidae</taxon>
        <taxon>Merluccius</taxon>
    </lineage>
</organism>
<dbReference type="AlphaFoldDB" id="A0AA47PDX6"/>
<accession>A0AA47PDX6</accession>